<evidence type="ECO:0000256" key="1">
    <source>
        <dbReference type="SAM" id="Phobius"/>
    </source>
</evidence>
<sequence length="57" mass="6947">MLINKKAQVTSKKFYCNLQKTMSYIPETTQIKVFYNLLFLYLFFFITITLHKQYELV</sequence>
<keyword evidence="1" id="KW-1133">Transmembrane helix</keyword>
<evidence type="ECO:0000313" key="3">
    <source>
        <dbReference type="Proteomes" id="UP000193420"/>
    </source>
</evidence>
<proteinExistence type="predicted"/>
<protein>
    <submittedName>
        <fullName evidence="2">Uncharacterized protein</fullName>
    </submittedName>
</protein>
<evidence type="ECO:0000313" key="2">
    <source>
        <dbReference type="EMBL" id="SMG14899.1"/>
    </source>
</evidence>
<gene>
    <name evidence="2" type="ORF">SAMN03080602_00908</name>
</gene>
<feature type="transmembrane region" description="Helical" evidence="1">
    <location>
        <begin position="33"/>
        <end position="51"/>
    </location>
</feature>
<organism evidence="2 3">
    <name type="scientific">Arenibacter troitsensis</name>
    <dbReference type="NCBI Taxonomy" id="188872"/>
    <lineage>
        <taxon>Bacteria</taxon>
        <taxon>Pseudomonadati</taxon>
        <taxon>Bacteroidota</taxon>
        <taxon>Flavobacteriia</taxon>
        <taxon>Flavobacteriales</taxon>
        <taxon>Flavobacteriaceae</taxon>
        <taxon>Arenibacter</taxon>
    </lineage>
</organism>
<dbReference type="AlphaFoldDB" id="A0A1X7IKD9"/>
<reference evidence="3" key="1">
    <citation type="submission" date="2017-04" db="EMBL/GenBank/DDBJ databases">
        <authorList>
            <person name="Varghese N."/>
            <person name="Submissions S."/>
        </authorList>
    </citation>
    <scope>NUCLEOTIDE SEQUENCE [LARGE SCALE GENOMIC DNA]</scope>
    <source>
        <strain evidence="3">DSM 19835</strain>
    </source>
</reference>
<accession>A0A1X7IKD9</accession>
<dbReference type="EMBL" id="FXAO01000001">
    <property type="protein sequence ID" value="SMG14899.1"/>
    <property type="molecule type" value="Genomic_DNA"/>
</dbReference>
<keyword evidence="1" id="KW-0472">Membrane</keyword>
<dbReference type="STRING" id="188872.SAMN03080602_00908"/>
<keyword evidence="3" id="KW-1185">Reference proteome</keyword>
<name>A0A1X7IKD9_9FLAO</name>
<dbReference type="Proteomes" id="UP000193420">
    <property type="component" value="Unassembled WGS sequence"/>
</dbReference>
<keyword evidence="1" id="KW-0812">Transmembrane</keyword>